<keyword evidence="4" id="KW-0378">Hydrolase</keyword>
<dbReference type="PANTHER" id="PTHR30624">
    <property type="entry name" value="UNCHARACTERIZED PROTEIN TLDD AND PMBA"/>
    <property type="match status" value="1"/>
</dbReference>
<sequence length="480" mass="50218">MSHLETTDRLFFGREESRIDRESAAQITADALAGMDDGELFLEYRETEALALEDGRIRSASFDSALGFGLRAVSGEAVGYAHAGEISEAALRRAAETVRGVRTGRGGTMDIAPRSTNARLYVPDNPVAGVDFAAKTALLGEIDAYARAHDPRVAQVIATLAGEWQAVQILRADGVRVADLRPLVRLNVTVVVASGGRRESGTYGTGGRYGYAPLLDPAIWKRAVDEALRQALVNLEAVAAPAGEMEVVLGPGWPGILLHEAVGHGLEGDFNRKGISAFAGLVGQRVAAPGVTVVDDGTLPDRRGSLTVDDEGTPSGRTVMIEDGILRAFIQDRQNARLMGVSPTGNGRRQSFAHAPMPRMTNTIMLGGDHAPEEIIASVGRGLYAVNFGGGQVDITSGKFVFSAAEAYLIENGRIGPPVKGATLIGNGPDALTKVTMIGNDPALDPGIGTCGKNGQGVPVGVGQPTLKLRGLTVGGTAVR</sequence>
<dbReference type="InterPro" id="IPR025502">
    <property type="entry name" value="TldD"/>
</dbReference>
<evidence type="ECO:0000259" key="1">
    <source>
        <dbReference type="Pfam" id="PF01523"/>
    </source>
</evidence>
<dbReference type="PANTHER" id="PTHR30624:SF4">
    <property type="entry name" value="METALLOPROTEASE TLDD"/>
    <property type="match status" value="1"/>
</dbReference>
<dbReference type="InterPro" id="IPR045570">
    <property type="entry name" value="Metalloprtase-TldD/E_cen_dom"/>
</dbReference>
<dbReference type="RefSeq" id="WP_218285515.1">
    <property type="nucleotide sequence ID" value="NZ_CP076448.1"/>
</dbReference>
<evidence type="ECO:0000313" key="5">
    <source>
        <dbReference type="Proteomes" id="UP000694001"/>
    </source>
</evidence>
<dbReference type="KEGG" id="elio:KO353_14625"/>
<keyword evidence="4" id="KW-0645">Protease</keyword>
<dbReference type="EMBL" id="CP076448">
    <property type="protein sequence ID" value="QXM24458.1"/>
    <property type="molecule type" value="Genomic_DNA"/>
</dbReference>
<keyword evidence="4" id="KW-0482">Metalloprotease</keyword>
<keyword evidence="5" id="KW-1185">Reference proteome</keyword>
<dbReference type="InterPro" id="IPR045569">
    <property type="entry name" value="Metalloprtase-TldD/E_C"/>
</dbReference>
<feature type="domain" description="Metalloprotease TldD/E central" evidence="3">
    <location>
        <begin position="126"/>
        <end position="235"/>
    </location>
</feature>
<dbReference type="GO" id="GO:0008237">
    <property type="term" value="F:metallopeptidase activity"/>
    <property type="evidence" value="ECO:0007669"/>
    <property type="project" value="UniProtKB-KW"/>
</dbReference>
<dbReference type="PIRSF" id="PIRSF004919">
    <property type="entry name" value="TldD"/>
    <property type="match status" value="1"/>
</dbReference>
<protein>
    <submittedName>
        <fullName evidence="4">Metalloprotease TldD</fullName>
        <ecNumber evidence="4">3.4.24.-</ecNumber>
    </submittedName>
</protein>
<reference evidence="4" key="1">
    <citation type="submission" date="2021-06" db="EMBL/GenBank/DDBJ databases">
        <title>Elioraea tepida, sp. nov., a moderately thermophilic aerobic anoxygenic phototrophic bacterium isolated from an alkaline siliceous hot spring mat community in Yellowstone National Park, WY, USA.</title>
        <authorList>
            <person name="Saini M.K."/>
            <person name="Yoshida S."/>
            <person name="Sebastian A."/>
            <person name="Hirose S."/>
            <person name="Hara E."/>
            <person name="Tamaki H."/>
            <person name="Soulier N.T."/>
            <person name="Albert I."/>
            <person name="Hanada S."/>
            <person name="Bryant D.A."/>
            <person name="Tank M."/>
        </authorList>
    </citation>
    <scope>NUCLEOTIDE SEQUENCE</scope>
    <source>
        <strain evidence="4">MS-P2</strain>
    </source>
</reference>
<accession>A0A975YJH5</accession>
<feature type="domain" description="Metalloprotease TldD/E C-terminal" evidence="2">
    <location>
        <begin position="243"/>
        <end position="476"/>
    </location>
</feature>
<evidence type="ECO:0000259" key="3">
    <source>
        <dbReference type="Pfam" id="PF19290"/>
    </source>
</evidence>
<dbReference type="Pfam" id="PF19289">
    <property type="entry name" value="PmbA_TldD_3rd"/>
    <property type="match status" value="1"/>
</dbReference>
<dbReference type="EC" id="3.4.24.-" evidence="4"/>
<dbReference type="GO" id="GO:0005829">
    <property type="term" value="C:cytosol"/>
    <property type="evidence" value="ECO:0007669"/>
    <property type="project" value="TreeGrafter"/>
</dbReference>
<organism evidence="4 5">
    <name type="scientific">Elioraea tepida</name>
    <dbReference type="NCBI Taxonomy" id="2843330"/>
    <lineage>
        <taxon>Bacteria</taxon>
        <taxon>Pseudomonadati</taxon>
        <taxon>Pseudomonadota</taxon>
        <taxon>Alphaproteobacteria</taxon>
        <taxon>Acetobacterales</taxon>
        <taxon>Elioraeaceae</taxon>
        <taxon>Elioraea</taxon>
    </lineage>
</organism>
<dbReference type="InterPro" id="IPR051463">
    <property type="entry name" value="Peptidase_U62_metallo"/>
</dbReference>
<dbReference type="InterPro" id="IPR002510">
    <property type="entry name" value="Metalloprtase-TldD/E_N"/>
</dbReference>
<feature type="domain" description="Metalloprotease TldD/E N-terminal" evidence="1">
    <location>
        <begin position="39"/>
        <end position="97"/>
    </location>
</feature>
<gene>
    <name evidence="4" type="primary">tldD</name>
    <name evidence="4" type="ORF">KO353_14625</name>
</gene>
<evidence type="ECO:0000313" key="4">
    <source>
        <dbReference type="EMBL" id="QXM24458.1"/>
    </source>
</evidence>
<evidence type="ECO:0000259" key="2">
    <source>
        <dbReference type="Pfam" id="PF19289"/>
    </source>
</evidence>
<name>A0A975YJH5_9PROT</name>
<dbReference type="Proteomes" id="UP000694001">
    <property type="component" value="Chromosome"/>
</dbReference>
<proteinExistence type="predicted"/>
<dbReference type="AlphaFoldDB" id="A0A975YJH5"/>
<dbReference type="GO" id="GO:0006508">
    <property type="term" value="P:proteolysis"/>
    <property type="evidence" value="ECO:0007669"/>
    <property type="project" value="InterPro"/>
</dbReference>
<dbReference type="Pfam" id="PF19290">
    <property type="entry name" value="PmbA_TldD_2nd"/>
    <property type="match status" value="1"/>
</dbReference>
<dbReference type="Pfam" id="PF01523">
    <property type="entry name" value="PmbA_TldD_1st"/>
    <property type="match status" value="1"/>
</dbReference>
<dbReference type="NCBIfam" id="NF008006">
    <property type="entry name" value="PRK10735.1"/>
    <property type="match status" value="1"/>
</dbReference>